<gene>
    <name evidence="6" type="ORF">ENR64_27600</name>
</gene>
<proteinExistence type="predicted"/>
<keyword evidence="3" id="KW-0028">Amino-acid biosynthesis</keyword>
<evidence type="ECO:0000256" key="1">
    <source>
        <dbReference type="ARBA" id="ARBA00022676"/>
    </source>
</evidence>
<dbReference type="NCBIfam" id="NF005635">
    <property type="entry name" value="PRK07394.1"/>
    <property type="match status" value="1"/>
</dbReference>
<dbReference type="Pfam" id="PF02885">
    <property type="entry name" value="Glycos_trans_3N"/>
    <property type="match status" value="1"/>
</dbReference>
<keyword evidence="1" id="KW-0328">Glycosyltransferase</keyword>
<keyword evidence="3" id="KW-0057">Aromatic amino acid biosynthesis</keyword>
<sequence>MSHAFRDLLRKIGSGPHTSENLSRAEAAAAMQMMLQQEATPAQIGAFMIAHRIRRPTGEELAGMLDAYYALGPQLQPIAAAFPPVIFGNPYDGRSRTISLSPLTALVLATAGCPVILHGGDRMPTKEGEPLINFWRQLGVDWSELPLEQVQHIFAQTLIGFVYLPTHFPLAQGLVPYREQIGKRPPLATMELIWSPYAGDGHIAAGFVHPPTEGLFQTALGLHNVSRFTLVKGIEGSCDLPRERTSIIGLGEERLLLHPREYGFEGKNTPLESPAATAQAMQATLQGEDSELTRSIVWNSGFYLWRVGATDSVAAGIVQTQEWLQSGAVARKLQALQAAIAPLPVS</sequence>
<evidence type="ECO:0000256" key="3">
    <source>
        <dbReference type="ARBA" id="ARBA00023141"/>
    </source>
</evidence>
<evidence type="ECO:0008006" key="7">
    <source>
        <dbReference type="Google" id="ProtNLM"/>
    </source>
</evidence>
<comment type="caution">
    <text evidence="6">The sequence shown here is derived from an EMBL/GenBank/DDBJ whole genome shotgun (WGS) entry which is preliminary data.</text>
</comment>
<dbReference type="Pfam" id="PF00591">
    <property type="entry name" value="Glycos_transf_3"/>
    <property type="match status" value="1"/>
</dbReference>
<protein>
    <recommendedName>
        <fullName evidence="7">Anthranilate phosphoribosyltransferase family protein</fullName>
    </recommendedName>
</protein>
<dbReference type="PANTHER" id="PTHR43285:SF3">
    <property type="entry name" value="SLL1634 PROTEIN"/>
    <property type="match status" value="1"/>
</dbReference>
<organism evidence="6">
    <name type="scientific">Oscillatoriales cyanobacterium SpSt-418</name>
    <dbReference type="NCBI Taxonomy" id="2282169"/>
    <lineage>
        <taxon>Bacteria</taxon>
        <taxon>Bacillati</taxon>
        <taxon>Cyanobacteriota</taxon>
        <taxon>Cyanophyceae</taxon>
        <taxon>Oscillatoriophycideae</taxon>
        <taxon>Oscillatoriales</taxon>
    </lineage>
</organism>
<dbReference type="Gene3D" id="1.20.970.10">
    <property type="entry name" value="Transferase, Pyrimidine Nucleoside Phosphorylase, Chain C"/>
    <property type="match status" value="1"/>
</dbReference>
<dbReference type="InterPro" id="IPR000312">
    <property type="entry name" value="Glycosyl_Trfase_fam3"/>
</dbReference>
<dbReference type="GO" id="GO:0004048">
    <property type="term" value="F:anthranilate phosphoribosyltransferase activity"/>
    <property type="evidence" value="ECO:0007669"/>
    <property type="project" value="InterPro"/>
</dbReference>
<dbReference type="SUPFAM" id="SSF47648">
    <property type="entry name" value="Nucleoside phosphorylase/phosphoribosyltransferase N-terminal domain"/>
    <property type="match status" value="1"/>
</dbReference>
<dbReference type="EMBL" id="DSRU01000409">
    <property type="protein sequence ID" value="HFN01444.1"/>
    <property type="molecule type" value="Genomic_DNA"/>
</dbReference>
<dbReference type="InterPro" id="IPR036320">
    <property type="entry name" value="Glycosyl_Trfase_fam3_N_dom_sf"/>
</dbReference>
<evidence type="ECO:0000259" key="4">
    <source>
        <dbReference type="Pfam" id="PF00591"/>
    </source>
</evidence>
<reference evidence="6" key="1">
    <citation type="journal article" date="2020" name="mSystems">
        <title>Genome- and Community-Level Interaction Insights into Carbon Utilization and Element Cycling Functions of Hydrothermarchaeota in Hydrothermal Sediment.</title>
        <authorList>
            <person name="Zhou Z."/>
            <person name="Liu Y."/>
            <person name="Xu W."/>
            <person name="Pan J."/>
            <person name="Luo Z.H."/>
            <person name="Li M."/>
        </authorList>
    </citation>
    <scope>NUCLEOTIDE SEQUENCE [LARGE SCALE GENOMIC DNA]</scope>
    <source>
        <strain evidence="6">SpSt-418</strain>
    </source>
</reference>
<dbReference type="Gene3D" id="3.40.1030.10">
    <property type="entry name" value="Nucleoside phosphorylase/phosphoribosyltransferase catalytic domain"/>
    <property type="match status" value="1"/>
</dbReference>
<dbReference type="GO" id="GO:0005829">
    <property type="term" value="C:cytosol"/>
    <property type="evidence" value="ECO:0007669"/>
    <property type="project" value="TreeGrafter"/>
</dbReference>
<name>A0A7C3KIK9_9CYAN</name>
<evidence type="ECO:0000313" key="6">
    <source>
        <dbReference type="EMBL" id="HFN01444.1"/>
    </source>
</evidence>
<keyword evidence="2" id="KW-0808">Transferase</keyword>
<dbReference type="AlphaFoldDB" id="A0A7C3KIK9"/>
<dbReference type="PANTHER" id="PTHR43285">
    <property type="entry name" value="ANTHRANILATE PHOSPHORIBOSYLTRANSFERASE"/>
    <property type="match status" value="1"/>
</dbReference>
<accession>A0A7C3KIK9</accession>
<feature type="domain" description="Glycosyl transferase family 3" evidence="4">
    <location>
        <begin position="95"/>
        <end position="328"/>
    </location>
</feature>
<dbReference type="InterPro" id="IPR017459">
    <property type="entry name" value="Glycosyl_Trfase_fam3_N_dom"/>
</dbReference>
<evidence type="ECO:0000256" key="2">
    <source>
        <dbReference type="ARBA" id="ARBA00022679"/>
    </source>
</evidence>
<dbReference type="InterPro" id="IPR035902">
    <property type="entry name" value="Nuc_phospho_transferase"/>
</dbReference>
<feature type="domain" description="Glycosyl transferase family 3 N-terminal" evidence="5">
    <location>
        <begin position="6"/>
        <end position="70"/>
    </location>
</feature>
<dbReference type="GO" id="GO:0000162">
    <property type="term" value="P:L-tryptophan biosynthetic process"/>
    <property type="evidence" value="ECO:0007669"/>
    <property type="project" value="InterPro"/>
</dbReference>
<dbReference type="InterPro" id="IPR005940">
    <property type="entry name" value="Anthranilate_Pribosyl_Tfrase"/>
</dbReference>
<evidence type="ECO:0000259" key="5">
    <source>
        <dbReference type="Pfam" id="PF02885"/>
    </source>
</evidence>
<dbReference type="SUPFAM" id="SSF52418">
    <property type="entry name" value="Nucleoside phosphorylase/phosphoribosyltransferase catalytic domain"/>
    <property type="match status" value="1"/>
</dbReference>